<dbReference type="AlphaFoldDB" id="A0A642V6Z2"/>
<dbReference type="FunFam" id="3.20.20.70:FF:000138">
    <property type="entry name" value="NADPH dehydrogenase 1"/>
    <property type="match status" value="1"/>
</dbReference>
<evidence type="ECO:0000256" key="1">
    <source>
        <dbReference type="ARBA" id="ARBA00001917"/>
    </source>
</evidence>
<proteinExistence type="inferred from homology"/>
<dbReference type="GO" id="GO:0003959">
    <property type="term" value="F:NADPH dehydrogenase activity"/>
    <property type="evidence" value="ECO:0007669"/>
    <property type="project" value="TreeGrafter"/>
</dbReference>
<reference evidence="5" key="1">
    <citation type="journal article" date="2019" name="G3 (Bethesda)">
        <title>Genome Assemblies of Two Rare Opportunistic Yeast Pathogens: Diutina rugosa (syn. Candida rugosa) and Trichomonascus ciferrii (syn. Candida ciferrii).</title>
        <authorList>
            <person name="Mixao V."/>
            <person name="Saus E."/>
            <person name="Hansen A.P."/>
            <person name="Lass-Florl C."/>
            <person name="Gabaldon T."/>
        </authorList>
    </citation>
    <scope>NUCLEOTIDE SEQUENCE</scope>
    <source>
        <strain evidence="5">CBS 4856</strain>
    </source>
</reference>
<dbReference type="PANTHER" id="PTHR22893:SF91">
    <property type="entry name" value="NADPH DEHYDROGENASE 2-RELATED"/>
    <property type="match status" value="1"/>
</dbReference>
<dbReference type="CDD" id="cd02933">
    <property type="entry name" value="OYE_like_FMN"/>
    <property type="match status" value="1"/>
</dbReference>
<dbReference type="InterPro" id="IPR045247">
    <property type="entry name" value="Oye-like"/>
</dbReference>
<dbReference type="SUPFAM" id="SSF51395">
    <property type="entry name" value="FMN-linked oxidoreductases"/>
    <property type="match status" value="1"/>
</dbReference>
<evidence type="ECO:0000313" key="5">
    <source>
        <dbReference type="EMBL" id="KAA8915860.1"/>
    </source>
</evidence>
<dbReference type="GO" id="GO:0010181">
    <property type="term" value="F:FMN binding"/>
    <property type="evidence" value="ECO:0007669"/>
    <property type="project" value="InterPro"/>
</dbReference>
<evidence type="ECO:0000256" key="2">
    <source>
        <dbReference type="ARBA" id="ARBA00005979"/>
    </source>
</evidence>
<comment type="caution">
    <text evidence="5">The sequence shown here is derived from an EMBL/GenBank/DDBJ whole genome shotgun (WGS) entry which is preliminary data.</text>
</comment>
<comment type="cofactor">
    <cofactor evidence="1">
        <name>FMN</name>
        <dbReference type="ChEBI" id="CHEBI:58210"/>
    </cofactor>
</comment>
<dbReference type="InterPro" id="IPR001155">
    <property type="entry name" value="OxRdtase_FMN_N"/>
</dbReference>
<dbReference type="EMBL" id="SWFS01000134">
    <property type="protein sequence ID" value="KAA8915860.1"/>
    <property type="molecule type" value="Genomic_DNA"/>
</dbReference>
<dbReference type="OrthoDB" id="276546at2759"/>
<organism evidence="5 6">
    <name type="scientific">Trichomonascus ciferrii</name>
    <dbReference type="NCBI Taxonomy" id="44093"/>
    <lineage>
        <taxon>Eukaryota</taxon>
        <taxon>Fungi</taxon>
        <taxon>Dikarya</taxon>
        <taxon>Ascomycota</taxon>
        <taxon>Saccharomycotina</taxon>
        <taxon>Dipodascomycetes</taxon>
        <taxon>Dipodascales</taxon>
        <taxon>Trichomonascaceae</taxon>
        <taxon>Trichomonascus</taxon>
        <taxon>Trichomonascus ciferrii complex</taxon>
    </lineage>
</organism>
<protein>
    <recommendedName>
        <fullName evidence="4">NADH:flavin oxidoreductase/NADH oxidase N-terminal domain-containing protein</fullName>
    </recommendedName>
</protein>
<keyword evidence="6" id="KW-1185">Reference proteome</keyword>
<dbReference type="VEuPathDB" id="FungiDB:TRICI_001985"/>
<feature type="domain" description="NADH:flavin oxidoreductase/NADH oxidase N-terminal" evidence="4">
    <location>
        <begin position="5"/>
        <end position="342"/>
    </location>
</feature>
<comment type="similarity">
    <text evidence="2">Belongs to the NADH:flavin oxidoreductase/NADH oxidase family.</text>
</comment>
<name>A0A642V6Z2_9ASCO</name>
<sequence>MPNNLYTPIEVGRVRLKHRVVLAPLARFRADDDHSPNALMTEYYTQRASVPGTLLITEATFPSAQCGFQPNSPGVWSEKHIRRWKDITDSVHAKGSYMFMQIFALGRYSSKRMLREWGFDYTAPSAIAPMEPNPFTGEREVPRALTRAEIKQLVADFVQGARNAMRAGMDGVEIHGAHGYLINQFLDQDANHRTDEYGGSIENKCRFLLEIVDAVGEAIGYDRVAVRMSPWLHKKMCNYDISPIPIFSYIATELERRVQQGKRVAYIHIIEPRVAADVDAESYIGSNDWFRYIWSGNLVRAGGFQKKLAEEYAAKDDKALFAFGRRYIPNPDLPVRLEEDIELTPYNRQTFYSGGVEGYTTYKPSKL</sequence>
<evidence type="ECO:0000259" key="4">
    <source>
        <dbReference type="Pfam" id="PF00724"/>
    </source>
</evidence>
<evidence type="ECO:0000313" key="6">
    <source>
        <dbReference type="Proteomes" id="UP000761534"/>
    </source>
</evidence>
<dbReference type="Pfam" id="PF00724">
    <property type="entry name" value="Oxidored_FMN"/>
    <property type="match status" value="1"/>
</dbReference>
<keyword evidence="3" id="KW-0288">FMN</keyword>
<dbReference type="PANTHER" id="PTHR22893">
    <property type="entry name" value="NADH OXIDOREDUCTASE-RELATED"/>
    <property type="match status" value="1"/>
</dbReference>
<dbReference type="InterPro" id="IPR013785">
    <property type="entry name" value="Aldolase_TIM"/>
</dbReference>
<gene>
    <name evidence="5" type="ORF">TRICI_001985</name>
</gene>
<keyword evidence="3" id="KW-0285">Flavoprotein</keyword>
<dbReference type="Gene3D" id="3.20.20.70">
    <property type="entry name" value="Aldolase class I"/>
    <property type="match status" value="1"/>
</dbReference>
<evidence type="ECO:0000256" key="3">
    <source>
        <dbReference type="ARBA" id="ARBA00022643"/>
    </source>
</evidence>
<dbReference type="Proteomes" id="UP000761534">
    <property type="component" value="Unassembled WGS sequence"/>
</dbReference>
<accession>A0A642V6Z2</accession>